<protein>
    <submittedName>
        <fullName evidence="2">Uncharacterized protein</fullName>
    </submittedName>
</protein>
<sequence>QQQQQRHYPDPVPPDPRSRSIQHHPHHPTATIHAPIPINNTTPGR</sequence>
<dbReference type="EMBL" id="CAJOBB010001946">
    <property type="protein sequence ID" value="CAF3922092.1"/>
    <property type="molecule type" value="Genomic_DNA"/>
</dbReference>
<evidence type="ECO:0000313" key="2">
    <source>
        <dbReference type="EMBL" id="CAF3922092.1"/>
    </source>
</evidence>
<dbReference type="AlphaFoldDB" id="A0A819J578"/>
<comment type="caution">
    <text evidence="2">The sequence shown here is derived from an EMBL/GenBank/DDBJ whole genome shotgun (WGS) entry which is preliminary data.</text>
</comment>
<feature type="compositionally biased region" description="Low complexity" evidence="1">
    <location>
        <begin position="28"/>
        <end position="38"/>
    </location>
</feature>
<evidence type="ECO:0000256" key="1">
    <source>
        <dbReference type="SAM" id="MobiDB-lite"/>
    </source>
</evidence>
<proteinExistence type="predicted"/>
<organism evidence="2 3">
    <name type="scientific">Adineta steineri</name>
    <dbReference type="NCBI Taxonomy" id="433720"/>
    <lineage>
        <taxon>Eukaryota</taxon>
        <taxon>Metazoa</taxon>
        <taxon>Spiralia</taxon>
        <taxon>Gnathifera</taxon>
        <taxon>Rotifera</taxon>
        <taxon>Eurotatoria</taxon>
        <taxon>Bdelloidea</taxon>
        <taxon>Adinetida</taxon>
        <taxon>Adinetidae</taxon>
        <taxon>Adineta</taxon>
    </lineage>
</organism>
<name>A0A819J578_9BILA</name>
<gene>
    <name evidence="2" type="ORF">KXQ929_LOCUS23963</name>
</gene>
<dbReference type="Proteomes" id="UP000663868">
    <property type="component" value="Unassembled WGS sequence"/>
</dbReference>
<accession>A0A819J578</accession>
<reference evidence="2" key="1">
    <citation type="submission" date="2021-02" db="EMBL/GenBank/DDBJ databases">
        <authorList>
            <person name="Nowell W R."/>
        </authorList>
    </citation>
    <scope>NUCLEOTIDE SEQUENCE</scope>
</reference>
<feature type="non-terminal residue" evidence="2">
    <location>
        <position position="1"/>
    </location>
</feature>
<evidence type="ECO:0000313" key="3">
    <source>
        <dbReference type="Proteomes" id="UP000663868"/>
    </source>
</evidence>
<feature type="region of interest" description="Disordered" evidence="1">
    <location>
        <begin position="1"/>
        <end position="45"/>
    </location>
</feature>